<dbReference type="Proteomes" id="UP000036681">
    <property type="component" value="Unplaced"/>
</dbReference>
<proteinExistence type="predicted"/>
<name>A0A0M3I0U8_ASCLU</name>
<keyword evidence="1" id="KW-1133">Transmembrane helix</keyword>
<evidence type="ECO:0000313" key="2">
    <source>
        <dbReference type="Proteomes" id="UP000036681"/>
    </source>
</evidence>
<accession>A0A0M3I0U8</accession>
<evidence type="ECO:0000256" key="1">
    <source>
        <dbReference type="SAM" id="Phobius"/>
    </source>
</evidence>
<reference evidence="3" key="1">
    <citation type="submission" date="2017-02" db="UniProtKB">
        <authorList>
            <consortium name="WormBaseParasite"/>
        </authorList>
    </citation>
    <scope>IDENTIFICATION</scope>
</reference>
<keyword evidence="2" id="KW-1185">Reference proteome</keyword>
<organism evidence="2 3">
    <name type="scientific">Ascaris lumbricoides</name>
    <name type="common">Giant roundworm</name>
    <dbReference type="NCBI Taxonomy" id="6252"/>
    <lineage>
        <taxon>Eukaryota</taxon>
        <taxon>Metazoa</taxon>
        <taxon>Ecdysozoa</taxon>
        <taxon>Nematoda</taxon>
        <taxon>Chromadorea</taxon>
        <taxon>Rhabditida</taxon>
        <taxon>Spirurina</taxon>
        <taxon>Ascaridomorpha</taxon>
        <taxon>Ascaridoidea</taxon>
        <taxon>Ascarididae</taxon>
        <taxon>Ascaris</taxon>
    </lineage>
</organism>
<sequence>MFISYIVDSAFVLSLSIVSCTAIRYDPYGIYHYDNFTDCEAVCAVKCETTQVIRNDVEERQQYSCRQRKPPLVSRLAHLSTSGTMTFLIIAAGIFIGLILILCCCCCRCCRCCRCKSCCKKEAHPHNSSNDPLVDGEFRETLDSKEIGYLKREASKKIITV</sequence>
<keyword evidence="1" id="KW-0472">Membrane</keyword>
<evidence type="ECO:0000313" key="3">
    <source>
        <dbReference type="WBParaSite" id="ALUE_0000980901-mRNA-1"/>
    </source>
</evidence>
<dbReference type="AlphaFoldDB" id="A0A0M3I0U8"/>
<protein>
    <submittedName>
        <fullName evidence="3">CX domain-containing protein</fullName>
    </submittedName>
</protein>
<dbReference type="WBParaSite" id="ALUE_0000980901-mRNA-1">
    <property type="protein sequence ID" value="ALUE_0000980901-mRNA-1"/>
    <property type="gene ID" value="ALUE_0000980901"/>
</dbReference>
<feature type="transmembrane region" description="Helical" evidence="1">
    <location>
        <begin position="76"/>
        <end position="102"/>
    </location>
</feature>
<keyword evidence="1" id="KW-0812">Transmembrane</keyword>